<keyword evidence="1" id="KW-0732">Signal</keyword>
<feature type="signal peptide" evidence="1">
    <location>
        <begin position="1"/>
        <end position="20"/>
    </location>
</feature>
<keyword evidence="3" id="KW-1185">Reference proteome</keyword>
<dbReference type="Pfam" id="PF03663">
    <property type="entry name" value="Glyco_hydro_76"/>
    <property type="match status" value="1"/>
</dbReference>
<dbReference type="InterPro" id="IPR014512">
    <property type="entry name" value="O_gly_hydro"/>
</dbReference>
<organism evidence="2 3">
    <name type="scientific">Niastella soli</name>
    <dbReference type="NCBI Taxonomy" id="2821487"/>
    <lineage>
        <taxon>Bacteria</taxon>
        <taxon>Pseudomonadati</taxon>
        <taxon>Bacteroidota</taxon>
        <taxon>Chitinophagia</taxon>
        <taxon>Chitinophagales</taxon>
        <taxon>Chitinophagaceae</taxon>
        <taxon>Niastella</taxon>
    </lineage>
</organism>
<comment type="caution">
    <text evidence="2">The sequence shown here is derived from an EMBL/GenBank/DDBJ whole genome shotgun (WGS) entry which is preliminary data.</text>
</comment>
<dbReference type="InterPro" id="IPR053169">
    <property type="entry name" value="MUG_Protein"/>
</dbReference>
<dbReference type="Gene3D" id="1.50.10.20">
    <property type="match status" value="1"/>
</dbReference>
<dbReference type="RefSeq" id="WP_209141302.1">
    <property type="nucleotide sequence ID" value="NZ_JAGHKO010000006.1"/>
</dbReference>
<dbReference type="PANTHER" id="PTHR47791">
    <property type="entry name" value="MEIOTICALLY UP-REGULATED GENE 191 PROTEIN"/>
    <property type="match status" value="1"/>
</dbReference>
<proteinExistence type="predicted"/>
<protein>
    <submittedName>
        <fullName evidence="2">Glycosyl hydrolase</fullName>
    </submittedName>
</protein>
<dbReference type="InterPro" id="IPR005198">
    <property type="entry name" value="Glyco_hydro_76"/>
</dbReference>
<dbReference type="GO" id="GO:0016787">
    <property type="term" value="F:hydrolase activity"/>
    <property type="evidence" value="ECO:0007669"/>
    <property type="project" value="UniProtKB-KW"/>
</dbReference>
<dbReference type="PANTHER" id="PTHR47791:SF3">
    <property type="entry name" value="MEIOTICALLY UP-REGULATED GENE 191 PROTEIN"/>
    <property type="match status" value="1"/>
</dbReference>
<dbReference type="Proteomes" id="UP000677244">
    <property type="component" value="Unassembled WGS sequence"/>
</dbReference>
<feature type="chain" id="PRO_5046076520" evidence="1">
    <location>
        <begin position="21"/>
        <end position="360"/>
    </location>
</feature>
<evidence type="ECO:0000256" key="1">
    <source>
        <dbReference type="SAM" id="SignalP"/>
    </source>
</evidence>
<dbReference type="PIRSF" id="PIRSF021505">
    <property type="entry name" value="O_gly_hdrol"/>
    <property type="match status" value="1"/>
</dbReference>
<accession>A0ABS3Z0P3</accession>
<keyword evidence="2" id="KW-0378">Hydrolase</keyword>
<dbReference type="InterPro" id="IPR008928">
    <property type="entry name" value="6-hairpin_glycosidase_sf"/>
</dbReference>
<reference evidence="2 3" key="1">
    <citation type="submission" date="2021-03" db="EMBL/GenBank/DDBJ databases">
        <title>Assistant Professor.</title>
        <authorList>
            <person name="Huq M.A."/>
        </authorList>
    </citation>
    <scope>NUCLEOTIDE SEQUENCE [LARGE SCALE GENOMIC DNA]</scope>
    <source>
        <strain evidence="2 3">MAH-29</strain>
    </source>
</reference>
<sequence length="360" mass="40532">MNQFLTLLALSILSVTTAFSQSVKINWSKAADSAQQALTTQFWSKSQNYFLHNNNGNDTFDYWWNAHALDVLANGFTRTKDPAYTARMSNLLTGIYNMNGSHWANKFYDDMEWLALACLHAYDVTNDSKYKEVAEILWDNINAGWTNIHGGGIMWQSGMPDSKNACSNGPAIIIAAKLYKLNKAGEDLSWAKKIYQWQEAYLVDTSRGVVWDAFGNYKETGLYTYNQGTWLGAALELYTITKDNKYLQDALKTANYIIKDQQKFAPNGILKDEGAGDGGLFKGIFISYLNELIRLKEISRSTRNEYIQFLKTNGESLLTKATYRPDYIFNSDWSAQPKGPKTDGSIQLSACMLLEALAGL</sequence>
<gene>
    <name evidence="2" type="ORF">J7I42_23345</name>
</gene>
<dbReference type="EMBL" id="JAGHKO010000006">
    <property type="protein sequence ID" value="MBO9203245.1"/>
    <property type="molecule type" value="Genomic_DNA"/>
</dbReference>
<evidence type="ECO:0000313" key="2">
    <source>
        <dbReference type="EMBL" id="MBO9203245.1"/>
    </source>
</evidence>
<dbReference type="SUPFAM" id="SSF48208">
    <property type="entry name" value="Six-hairpin glycosidases"/>
    <property type="match status" value="1"/>
</dbReference>
<name>A0ABS3Z0P3_9BACT</name>
<evidence type="ECO:0000313" key="3">
    <source>
        <dbReference type="Proteomes" id="UP000677244"/>
    </source>
</evidence>